<dbReference type="VEuPathDB" id="TriTrypDB:LpyrH10_21_1500"/>
<keyword evidence="2" id="KW-1185">Reference proteome</keyword>
<dbReference type="OMA" id="SKEIWYI"/>
<dbReference type="EMBL" id="LGTL01000021">
    <property type="protein sequence ID" value="KPA76283.1"/>
    <property type="molecule type" value="Genomic_DNA"/>
</dbReference>
<dbReference type="OrthoDB" id="275363at2759"/>
<protein>
    <submittedName>
        <fullName evidence="1">Uncharacterized protein</fullName>
    </submittedName>
</protein>
<reference evidence="1 2" key="1">
    <citation type="submission" date="2015-07" db="EMBL/GenBank/DDBJ databases">
        <title>High-quality genome of monoxenous trypanosomatid Leptomonas pyrrhocoris.</title>
        <authorList>
            <person name="Flegontov P."/>
            <person name="Butenko A."/>
            <person name="Firsov S."/>
            <person name="Vlcek C."/>
            <person name="Logacheva M.D."/>
            <person name="Field M."/>
            <person name="Filatov D."/>
            <person name="Flegontova O."/>
            <person name="Gerasimov E."/>
            <person name="Jackson A.P."/>
            <person name="Kelly S."/>
            <person name="Opperdoes F."/>
            <person name="O'Reilly A."/>
            <person name="Votypka J."/>
            <person name="Yurchenko V."/>
            <person name="Lukes J."/>
        </authorList>
    </citation>
    <scope>NUCLEOTIDE SEQUENCE [LARGE SCALE GENOMIC DNA]</scope>
    <source>
        <strain evidence="1">H10</strain>
    </source>
</reference>
<evidence type="ECO:0000313" key="1">
    <source>
        <dbReference type="EMBL" id="KPA76283.1"/>
    </source>
</evidence>
<dbReference type="Proteomes" id="UP000037923">
    <property type="component" value="Unassembled WGS sequence"/>
</dbReference>
<dbReference type="GeneID" id="26908299"/>
<dbReference type="AlphaFoldDB" id="A0A0M9FUH7"/>
<accession>A0A0M9FUH7</accession>
<evidence type="ECO:0000313" key="2">
    <source>
        <dbReference type="Proteomes" id="UP000037923"/>
    </source>
</evidence>
<dbReference type="RefSeq" id="XP_015654722.1">
    <property type="nucleotide sequence ID" value="XM_015806851.1"/>
</dbReference>
<gene>
    <name evidence="1" type="ORF">ABB37_08014</name>
</gene>
<name>A0A0M9FUH7_LEPPY</name>
<sequence>MMGLSGVWRWLRGEPSIPGVVYSEDMTDLAASLEQQLRTPWVGNLRNVRMETAPALIVRTSSPQESKPGPETEPYTFWERVGLVPVHPSRVRARQYYHPITDFALYDYDEISPEEKELTAKWMAKVMEFNGATPAGILCAAGCVVLPLHTVYRMPLLVAAGITGVAVEVTRAYLAASQQRQDLDDYLLSKEIWYIKNVETYQLGLPRIPRGREREYQQYVDGAVSGQTQELPEALARGLRV</sequence>
<organism evidence="1 2">
    <name type="scientific">Leptomonas pyrrhocoris</name>
    <name type="common">Firebug parasite</name>
    <dbReference type="NCBI Taxonomy" id="157538"/>
    <lineage>
        <taxon>Eukaryota</taxon>
        <taxon>Discoba</taxon>
        <taxon>Euglenozoa</taxon>
        <taxon>Kinetoplastea</taxon>
        <taxon>Metakinetoplastina</taxon>
        <taxon>Trypanosomatida</taxon>
        <taxon>Trypanosomatidae</taxon>
        <taxon>Leishmaniinae</taxon>
        <taxon>Leptomonas</taxon>
    </lineage>
</organism>
<proteinExistence type="predicted"/>
<comment type="caution">
    <text evidence="1">The sequence shown here is derived from an EMBL/GenBank/DDBJ whole genome shotgun (WGS) entry which is preliminary data.</text>
</comment>